<dbReference type="SUPFAM" id="SSF51735">
    <property type="entry name" value="NAD(P)-binding Rossmann-fold domains"/>
    <property type="match status" value="1"/>
</dbReference>
<dbReference type="InterPro" id="IPR036736">
    <property type="entry name" value="ACP-like_sf"/>
</dbReference>
<keyword evidence="3" id="KW-0808">Transferase</keyword>
<evidence type="ECO:0000259" key="6">
    <source>
        <dbReference type="PROSITE" id="PS50075"/>
    </source>
</evidence>
<dbReference type="InterPro" id="IPR041068">
    <property type="entry name" value="HTH_51"/>
</dbReference>
<feature type="domain" description="PKS/mFAS DH" evidence="7">
    <location>
        <begin position="1"/>
        <end position="265"/>
    </location>
</feature>
<dbReference type="GO" id="GO:0044550">
    <property type="term" value="P:secondary metabolite biosynthetic process"/>
    <property type="evidence" value="ECO:0007669"/>
    <property type="project" value="UniProtKB-ARBA"/>
</dbReference>
<evidence type="ECO:0000256" key="4">
    <source>
        <dbReference type="ARBA" id="ARBA00022857"/>
    </source>
</evidence>
<feature type="non-terminal residue" evidence="8">
    <location>
        <position position="1333"/>
    </location>
</feature>
<proteinExistence type="predicted"/>
<dbReference type="Gene3D" id="3.40.50.150">
    <property type="entry name" value="Vaccinia Virus protein VP39"/>
    <property type="match status" value="1"/>
</dbReference>
<name>A0A9W6DUL5_9EURO</name>
<evidence type="ECO:0000313" key="9">
    <source>
        <dbReference type="Proteomes" id="UP001143548"/>
    </source>
</evidence>
<accession>A0A9W6DUL5</accession>
<dbReference type="InterPro" id="IPR013217">
    <property type="entry name" value="Methyltransf_12"/>
</dbReference>
<dbReference type="InterPro" id="IPR036291">
    <property type="entry name" value="NAD(P)-bd_dom_sf"/>
</dbReference>
<evidence type="ECO:0000256" key="3">
    <source>
        <dbReference type="ARBA" id="ARBA00022679"/>
    </source>
</evidence>
<dbReference type="Proteomes" id="UP001143548">
    <property type="component" value="Unassembled WGS sequence"/>
</dbReference>
<dbReference type="Pfam" id="PF18558">
    <property type="entry name" value="HTH_51"/>
    <property type="match status" value="1"/>
</dbReference>
<gene>
    <name evidence="8" type="ORF">AbraCBS73388_005311</name>
</gene>
<dbReference type="GO" id="GO:0016740">
    <property type="term" value="F:transferase activity"/>
    <property type="evidence" value="ECO:0007669"/>
    <property type="project" value="UniProtKB-KW"/>
</dbReference>
<dbReference type="Pfam" id="PF14765">
    <property type="entry name" value="PS-DH"/>
    <property type="match status" value="1"/>
</dbReference>
<feature type="domain" description="Carrier" evidence="6">
    <location>
        <begin position="305"/>
        <end position="379"/>
    </location>
</feature>
<dbReference type="InterPro" id="IPR042104">
    <property type="entry name" value="PKS_dehydratase_sf"/>
</dbReference>
<dbReference type="SUPFAM" id="SSF53335">
    <property type="entry name" value="S-adenosyl-L-methionine-dependent methyltransferases"/>
    <property type="match status" value="1"/>
</dbReference>
<dbReference type="CDD" id="cd02440">
    <property type="entry name" value="AdoMet_MTases"/>
    <property type="match status" value="1"/>
</dbReference>
<protein>
    <recommendedName>
        <fullName evidence="10">Carrier domain-containing protein</fullName>
    </recommendedName>
</protein>
<dbReference type="Pfam" id="PF00550">
    <property type="entry name" value="PP-binding"/>
    <property type="match status" value="2"/>
</dbReference>
<dbReference type="Gene3D" id="3.10.129.110">
    <property type="entry name" value="Polyketide synthase dehydratase"/>
    <property type="match status" value="1"/>
</dbReference>
<evidence type="ECO:0008006" key="10">
    <source>
        <dbReference type="Google" id="ProtNLM"/>
    </source>
</evidence>
<dbReference type="Gene3D" id="3.40.50.720">
    <property type="entry name" value="NAD(P)-binding Rossmann-like Domain"/>
    <property type="match status" value="1"/>
</dbReference>
<comment type="caution">
    <text evidence="5">Lacks conserved residue(s) required for the propagation of feature annotation.</text>
</comment>
<dbReference type="InterPro" id="IPR049900">
    <property type="entry name" value="PKS_mFAS_DH"/>
</dbReference>
<dbReference type="EMBL" id="BROQ01000254">
    <property type="protein sequence ID" value="GKZ27682.1"/>
    <property type="molecule type" value="Genomic_DNA"/>
</dbReference>
<reference evidence="8" key="1">
    <citation type="submission" date="2022-07" db="EMBL/GenBank/DDBJ databases">
        <title>Taxonomy of Aspergillus series Nigri: significant species reduction supported by multi-species coalescent approaches.</title>
        <authorList>
            <person name="Bian C."/>
            <person name="Kusuya Y."/>
            <person name="Sklenar F."/>
            <person name="D'hooge E."/>
            <person name="Yaguchi T."/>
            <person name="Takahashi H."/>
            <person name="Hubka V."/>
        </authorList>
    </citation>
    <scope>NUCLEOTIDE SEQUENCE</scope>
    <source>
        <strain evidence="8">CBS 733.88</strain>
    </source>
</reference>
<organism evidence="8 9">
    <name type="scientific">Aspergillus brasiliensis</name>
    <dbReference type="NCBI Taxonomy" id="319629"/>
    <lineage>
        <taxon>Eukaryota</taxon>
        <taxon>Fungi</taxon>
        <taxon>Dikarya</taxon>
        <taxon>Ascomycota</taxon>
        <taxon>Pezizomycotina</taxon>
        <taxon>Eurotiomycetes</taxon>
        <taxon>Eurotiomycetidae</taxon>
        <taxon>Eurotiales</taxon>
        <taxon>Aspergillaceae</taxon>
        <taxon>Aspergillus</taxon>
        <taxon>Aspergillus subgen. Circumdati</taxon>
    </lineage>
</organism>
<keyword evidence="4" id="KW-0521">NADP</keyword>
<dbReference type="PROSITE" id="PS52019">
    <property type="entry name" value="PKS_MFAS_DH"/>
    <property type="match status" value="1"/>
</dbReference>
<comment type="caution">
    <text evidence="8">The sequence shown here is derived from an EMBL/GenBank/DDBJ whole genome shotgun (WGS) entry which is preliminary data.</text>
</comment>
<evidence type="ECO:0000256" key="1">
    <source>
        <dbReference type="ARBA" id="ARBA00022450"/>
    </source>
</evidence>
<dbReference type="SUPFAM" id="SSF47336">
    <property type="entry name" value="ACP-like"/>
    <property type="match status" value="2"/>
</dbReference>
<evidence type="ECO:0000313" key="8">
    <source>
        <dbReference type="EMBL" id="GKZ27682.1"/>
    </source>
</evidence>
<sequence length="1333" mass="147105">LGHSLCPASLYLELAAQAAIYLCEDKPPVLPQVEDLQISAPLGLNSSASIKLLLSLEEPRRWKFSLLSTTGAEDTHHASGVIQIPVNAGSLASESSLYERLIGADRCNSILRDTSISSINGLVYNVFGAVVDYKDFYQGVQRVSATKSEASGVVSLPVAAAGIMQDSVCDPLALDNFLQVAGIHINCFRDIGRQDVYVCTSIGRLKVYQSLEKSRDQSWLVYSNTKEGGSEVLESDIFAFNEATGSLTVAYFGVRFTKVPVNSLTRVLSTLNHGKPVQRLKDPTPPSPPLSDLAVGTPPEAELDGNIMLRLQQLLSRVTDCPVEEILRINSLEAMGIDSLMRSEVAAEIRQEFGLDISTDTLANASTLFDLTALISPSQTWPVPVVNTPSLSESHTTLSMLDSTVANLKNILSVITDIPVNEIGNDSTLDALGIDSLMRKEVQSELRKKLGRADIPENLQEYSVTSLAAYLSDQDYGKTKDFSIPTPTSNATLGGNFNIRELDSFTQSVASERMLRLDEGPRVVKGNDGSQPFQIPSPLKALRSSTVGGFTLDELTASFEEVKGSFDKFADESQFRNFYDKVHPRQMELATAYVVEAFRSLGCPLSSMSPGESLSLRPVSHLPRHGKVMKQVYKLLQDAGLISLDNLGEHRRTTKPVNSTSSAELLDAIIQDFPQHRSEHRLLSITGSKLAPCLSGELDALDLIFGDRAAKDLVSEVYLKAPVFVTGTKLLCKFLLSSLGERTQPVKILEIGAGTGGTTADVVQCLTSNNIPFEYSFTDLSPSLIAAARKKFKWCPNIEFFVLDIEQEPQLANQYDLVISTNCIHATSNLTTTTRNIHKLLREGGVLCLVELTRNLPWFDLVFGLLEGWWLFNDGREHALAHELFWEDSLKQAGFSYVNWTTGDTRESEQLRLIISAKMAHQDGFLTRETGSKQWTGERIETVISHQALSVYPAPERLEETGLRGSVVLLTGGTGNLGSHVLHQLVNRADVRRVICLNRLTASNDPTERQRRALRDKGIELSERQWEKIEVLEAKANNTALGLHPEQYQRLRDQVTHIVHNAWPMSFKRSLHTFEPQFKTLHNLLDLCRESKHNARLLFISSIGVIGRHPNTFASKPVPEDPVRDIQSSLGFGYSHAKYHCEQIINQALEQDSSLQASYVRVGQMTGSQHLGLWNTEEHVPALLRTSQTIGALPRLDGLASWLPQDIAAATVSELLLSTAPLRTVYHIENPVRQPWSELLASLSAHLELPIIPYKEWLNRMETNGDGVTGSLNPAMNLREFFVEDFLHMSCGSVVMSTTQTTSVSAALRSAKPVSPGTLALYIEQWRRAGFLD</sequence>
<keyword evidence="2" id="KW-0597">Phosphoprotein</keyword>
<dbReference type="InterPro" id="IPR029063">
    <property type="entry name" value="SAM-dependent_MTases_sf"/>
</dbReference>
<evidence type="ECO:0000256" key="2">
    <source>
        <dbReference type="ARBA" id="ARBA00022553"/>
    </source>
</evidence>
<dbReference type="PROSITE" id="PS50075">
    <property type="entry name" value="CARRIER"/>
    <property type="match status" value="1"/>
</dbReference>
<dbReference type="InterPro" id="IPR009081">
    <property type="entry name" value="PP-bd_ACP"/>
</dbReference>
<dbReference type="PANTHER" id="PTHR44845:SF1">
    <property type="entry name" value="L-2-AMINOADIPATE REDUCTASE"/>
    <property type="match status" value="1"/>
</dbReference>
<feature type="region of interest" description="C-terminal hotdog fold" evidence="5">
    <location>
        <begin position="115"/>
        <end position="265"/>
    </location>
</feature>
<dbReference type="Pfam" id="PF07993">
    <property type="entry name" value="NAD_binding_4"/>
    <property type="match status" value="1"/>
</dbReference>
<dbReference type="InterPro" id="IPR049551">
    <property type="entry name" value="PKS_DH_C"/>
</dbReference>
<dbReference type="InterPro" id="IPR013120">
    <property type="entry name" value="FAR_NAD-bd"/>
</dbReference>
<keyword evidence="1" id="KW-0596">Phosphopantetheine</keyword>
<evidence type="ECO:0000256" key="5">
    <source>
        <dbReference type="PROSITE-ProRule" id="PRU01363"/>
    </source>
</evidence>
<dbReference type="PANTHER" id="PTHR44845">
    <property type="entry name" value="CARRIER DOMAIN-CONTAINING PROTEIN"/>
    <property type="match status" value="1"/>
</dbReference>
<feature type="region of interest" description="N-terminal hotdog fold" evidence="5">
    <location>
        <begin position="1"/>
        <end position="89"/>
    </location>
</feature>
<dbReference type="Pfam" id="PF08242">
    <property type="entry name" value="Methyltransf_12"/>
    <property type="match status" value="1"/>
</dbReference>
<dbReference type="Gene3D" id="1.10.1200.10">
    <property type="entry name" value="ACP-like"/>
    <property type="match status" value="2"/>
</dbReference>
<evidence type="ECO:0000259" key="7">
    <source>
        <dbReference type="PROSITE" id="PS52019"/>
    </source>
</evidence>